<comment type="caution">
    <text evidence="2">The sequence shown here is derived from an EMBL/GenBank/DDBJ whole genome shotgun (WGS) entry which is preliminary data.</text>
</comment>
<sequence length="324" mass="36309">MYELSSRKYCSDMVSSGNVLTSIVVDQGRMRIPTKTVIGNQVFLGNTNHISEGLPNGTFCGLHTWVPTKPTVPGENFFGNPAMKFGRPSSHGSEAPPSRRQVFWYHFSTSVVDIFFWDILKAQEWALAFMISTSCFKGSDSWPVLVFEVLIFAAMPVIFWFLMHIVFCNRIYNDRCPLSNDFYSGVVMRWFNANKIRRIFQSPFMAGGTMWQAPLMRLVGIHVGARFFATGEDVMIDPPFGRIGDDVTFDYDAQVRQHSFEDRKLKWGPNWVGSGTTILQGGCLAMSDAGEGVVLRHSSVTWKGQLLEPNQDYEGAPAVAVAEA</sequence>
<evidence type="ECO:0000313" key="3">
    <source>
        <dbReference type="Proteomes" id="UP000654075"/>
    </source>
</evidence>
<keyword evidence="1" id="KW-0812">Transmembrane</keyword>
<gene>
    <name evidence="2" type="ORF">PGLA1383_LOCUS34879</name>
</gene>
<keyword evidence="1" id="KW-1133">Transmembrane helix</keyword>
<name>A0A813FXD0_POLGL</name>
<protein>
    <submittedName>
        <fullName evidence="2">Uncharacterized protein</fullName>
    </submittedName>
</protein>
<dbReference type="OrthoDB" id="10376461at2759"/>
<organism evidence="2 3">
    <name type="scientific">Polarella glacialis</name>
    <name type="common">Dinoflagellate</name>
    <dbReference type="NCBI Taxonomy" id="89957"/>
    <lineage>
        <taxon>Eukaryota</taxon>
        <taxon>Sar</taxon>
        <taxon>Alveolata</taxon>
        <taxon>Dinophyceae</taxon>
        <taxon>Suessiales</taxon>
        <taxon>Suessiaceae</taxon>
        <taxon>Polarella</taxon>
    </lineage>
</organism>
<accession>A0A813FXD0</accession>
<evidence type="ECO:0000256" key="1">
    <source>
        <dbReference type="SAM" id="Phobius"/>
    </source>
</evidence>
<dbReference type="InterPro" id="IPR011004">
    <property type="entry name" value="Trimer_LpxA-like_sf"/>
</dbReference>
<keyword evidence="1" id="KW-0472">Membrane</keyword>
<dbReference type="SUPFAM" id="SSF51161">
    <property type="entry name" value="Trimeric LpxA-like enzymes"/>
    <property type="match status" value="1"/>
</dbReference>
<keyword evidence="3" id="KW-1185">Reference proteome</keyword>
<evidence type="ECO:0000313" key="2">
    <source>
        <dbReference type="EMBL" id="CAE8617217.1"/>
    </source>
</evidence>
<feature type="transmembrane region" description="Helical" evidence="1">
    <location>
        <begin position="144"/>
        <end position="167"/>
    </location>
</feature>
<reference evidence="2" key="1">
    <citation type="submission" date="2021-02" db="EMBL/GenBank/DDBJ databases">
        <authorList>
            <person name="Dougan E. K."/>
            <person name="Rhodes N."/>
            <person name="Thang M."/>
            <person name="Chan C."/>
        </authorList>
    </citation>
    <scope>NUCLEOTIDE SEQUENCE</scope>
</reference>
<proteinExistence type="predicted"/>
<dbReference type="EMBL" id="CAJNNV010026096">
    <property type="protein sequence ID" value="CAE8617217.1"/>
    <property type="molecule type" value="Genomic_DNA"/>
</dbReference>
<dbReference type="AlphaFoldDB" id="A0A813FXD0"/>
<dbReference type="Proteomes" id="UP000654075">
    <property type="component" value="Unassembled WGS sequence"/>
</dbReference>